<dbReference type="AlphaFoldDB" id="A0A1Q6R4T2"/>
<protein>
    <submittedName>
        <fullName evidence="2">Uncharacterized protein</fullName>
    </submittedName>
</protein>
<sequence>MKKSVFSLLTFIMLLCVSISCFANQPYKHPDYNLRTVKEIHITRIDNLEGEPSCNFKSDENVETKVLAAVLQAAGKQKLIATDETQKPLPEYHNDNNTGRKAFAPRDLEMRITVNHCGYSVVAVPGHFEDYTTQETHYYYDKDGKRHYWTEDVVRQRWVPESFHPYAQLSLIYNFYDLSDGTLVASFSDSRSREYENDPADGMLNRSLKDCFKKIFRK</sequence>
<dbReference type="PROSITE" id="PS51257">
    <property type="entry name" value="PROKAR_LIPOPROTEIN"/>
    <property type="match status" value="1"/>
</dbReference>
<dbReference type="RefSeq" id="WP_303679890.1">
    <property type="nucleotide sequence ID" value="NZ_DBFCBD010000017.1"/>
</dbReference>
<comment type="caution">
    <text evidence="2">The sequence shown here is derived from an EMBL/GenBank/DDBJ whole genome shotgun (WGS) entry which is preliminary data.</text>
</comment>
<dbReference type="EMBL" id="MNTG01000030">
    <property type="protein sequence ID" value="OLA37385.1"/>
    <property type="molecule type" value="Genomic_DNA"/>
</dbReference>
<evidence type="ECO:0000256" key="1">
    <source>
        <dbReference type="SAM" id="SignalP"/>
    </source>
</evidence>
<name>A0A1Q6R4T2_9FIRM</name>
<keyword evidence="1" id="KW-0732">Signal</keyword>
<feature type="signal peptide" evidence="1">
    <location>
        <begin position="1"/>
        <end position="23"/>
    </location>
</feature>
<evidence type="ECO:0000313" key="3">
    <source>
        <dbReference type="Proteomes" id="UP000186777"/>
    </source>
</evidence>
<evidence type="ECO:0000313" key="2">
    <source>
        <dbReference type="EMBL" id="OLA37385.1"/>
    </source>
</evidence>
<accession>A0A1Q6R4T2</accession>
<dbReference type="STRING" id="626940.BHW43_06030"/>
<organism evidence="2 3">
    <name type="scientific">Phascolarctobacterium succinatutens</name>
    <dbReference type="NCBI Taxonomy" id="626940"/>
    <lineage>
        <taxon>Bacteria</taxon>
        <taxon>Bacillati</taxon>
        <taxon>Bacillota</taxon>
        <taxon>Negativicutes</taxon>
        <taxon>Acidaminococcales</taxon>
        <taxon>Acidaminococcaceae</taxon>
        <taxon>Phascolarctobacterium</taxon>
    </lineage>
</organism>
<proteinExistence type="predicted"/>
<dbReference type="Proteomes" id="UP000186777">
    <property type="component" value="Unassembled WGS sequence"/>
</dbReference>
<feature type="chain" id="PRO_5039112415" evidence="1">
    <location>
        <begin position="24"/>
        <end position="218"/>
    </location>
</feature>
<gene>
    <name evidence="2" type="ORF">BHW43_06030</name>
</gene>
<reference evidence="2 3" key="1">
    <citation type="journal article" date="2016" name="Nat. Biotechnol.">
        <title>Measurement of bacterial replication rates in microbial communities.</title>
        <authorList>
            <person name="Brown C.T."/>
            <person name="Olm M.R."/>
            <person name="Thomas B.C."/>
            <person name="Banfield J.F."/>
        </authorList>
    </citation>
    <scope>NUCLEOTIDE SEQUENCE [LARGE SCALE GENOMIC DNA]</scope>
    <source>
        <strain evidence="2">46_33</strain>
    </source>
</reference>